<dbReference type="Proteomes" id="UP000277580">
    <property type="component" value="Unassembled WGS sequence"/>
</dbReference>
<proteinExistence type="predicted"/>
<protein>
    <submittedName>
        <fullName evidence="1">Uncharacterized protein</fullName>
    </submittedName>
</protein>
<keyword evidence="2" id="KW-1185">Reference proteome</keyword>
<accession>A0A3N4KGN4</accession>
<name>A0A3N4KGN4_9PEZI</name>
<sequence>MIILRIFSESCSRCVQTSTCSLSSIGCHAVCNVRQPKRCLHVSCGCGSNPTRRLNMAEHSTHLTLVPTQPPIPAN</sequence>
<evidence type="ECO:0000313" key="1">
    <source>
        <dbReference type="EMBL" id="RPB09650.1"/>
    </source>
</evidence>
<dbReference type="InParanoid" id="A0A3N4KGN4"/>
<dbReference type="PROSITE" id="PS51257">
    <property type="entry name" value="PROKAR_LIPOPROTEIN"/>
    <property type="match status" value="1"/>
</dbReference>
<dbReference type="AlphaFoldDB" id="A0A3N4KGN4"/>
<organism evidence="1 2">
    <name type="scientific">Morchella conica CCBAS932</name>
    <dbReference type="NCBI Taxonomy" id="1392247"/>
    <lineage>
        <taxon>Eukaryota</taxon>
        <taxon>Fungi</taxon>
        <taxon>Dikarya</taxon>
        <taxon>Ascomycota</taxon>
        <taxon>Pezizomycotina</taxon>
        <taxon>Pezizomycetes</taxon>
        <taxon>Pezizales</taxon>
        <taxon>Morchellaceae</taxon>
        <taxon>Morchella</taxon>
    </lineage>
</organism>
<reference evidence="1 2" key="1">
    <citation type="journal article" date="2018" name="Nat. Ecol. Evol.">
        <title>Pezizomycetes genomes reveal the molecular basis of ectomycorrhizal truffle lifestyle.</title>
        <authorList>
            <person name="Murat C."/>
            <person name="Payen T."/>
            <person name="Noel B."/>
            <person name="Kuo A."/>
            <person name="Morin E."/>
            <person name="Chen J."/>
            <person name="Kohler A."/>
            <person name="Krizsan K."/>
            <person name="Balestrini R."/>
            <person name="Da Silva C."/>
            <person name="Montanini B."/>
            <person name="Hainaut M."/>
            <person name="Levati E."/>
            <person name="Barry K.W."/>
            <person name="Belfiori B."/>
            <person name="Cichocki N."/>
            <person name="Clum A."/>
            <person name="Dockter R.B."/>
            <person name="Fauchery L."/>
            <person name="Guy J."/>
            <person name="Iotti M."/>
            <person name="Le Tacon F."/>
            <person name="Lindquist E.A."/>
            <person name="Lipzen A."/>
            <person name="Malagnac F."/>
            <person name="Mello A."/>
            <person name="Molinier V."/>
            <person name="Miyauchi S."/>
            <person name="Poulain J."/>
            <person name="Riccioni C."/>
            <person name="Rubini A."/>
            <person name="Sitrit Y."/>
            <person name="Splivallo R."/>
            <person name="Traeger S."/>
            <person name="Wang M."/>
            <person name="Zifcakova L."/>
            <person name="Wipf D."/>
            <person name="Zambonelli A."/>
            <person name="Paolocci F."/>
            <person name="Nowrousian M."/>
            <person name="Ottonello S."/>
            <person name="Baldrian P."/>
            <person name="Spatafora J.W."/>
            <person name="Henrissat B."/>
            <person name="Nagy L.G."/>
            <person name="Aury J.M."/>
            <person name="Wincker P."/>
            <person name="Grigoriev I.V."/>
            <person name="Bonfante P."/>
            <person name="Martin F.M."/>
        </authorList>
    </citation>
    <scope>NUCLEOTIDE SEQUENCE [LARGE SCALE GENOMIC DNA]</scope>
    <source>
        <strain evidence="1 2">CCBAS932</strain>
    </source>
</reference>
<gene>
    <name evidence="1" type="ORF">P167DRAFT_296520</name>
</gene>
<evidence type="ECO:0000313" key="2">
    <source>
        <dbReference type="Proteomes" id="UP000277580"/>
    </source>
</evidence>
<dbReference type="EMBL" id="ML119150">
    <property type="protein sequence ID" value="RPB09650.1"/>
    <property type="molecule type" value="Genomic_DNA"/>
</dbReference>